<dbReference type="EMBL" id="LUCH01007431">
    <property type="protein sequence ID" value="KAF5396746.1"/>
    <property type="molecule type" value="Genomic_DNA"/>
</dbReference>
<dbReference type="Proteomes" id="UP000748531">
    <property type="component" value="Unassembled WGS sequence"/>
</dbReference>
<gene>
    <name evidence="1" type="ORF">PHET_10362</name>
</gene>
<evidence type="ECO:0000313" key="1">
    <source>
        <dbReference type="EMBL" id="KAF5396746.1"/>
    </source>
</evidence>
<accession>A0A8J4SS81</accession>
<name>A0A8J4SS81_9TREM</name>
<comment type="caution">
    <text evidence="1">The sequence shown here is derived from an EMBL/GenBank/DDBJ whole genome shotgun (WGS) entry which is preliminary data.</text>
</comment>
<reference evidence="1" key="1">
    <citation type="submission" date="2019-05" db="EMBL/GenBank/DDBJ databases">
        <title>Annotation for the trematode Paragonimus heterotremus.</title>
        <authorList>
            <person name="Choi Y.-J."/>
        </authorList>
    </citation>
    <scope>NUCLEOTIDE SEQUENCE</scope>
    <source>
        <strain evidence="1">LC</strain>
    </source>
</reference>
<evidence type="ECO:0008006" key="3">
    <source>
        <dbReference type="Google" id="ProtNLM"/>
    </source>
</evidence>
<sequence length="128" mass="14560">MVPPVTSNRNNVSLSVAALTARQYRARKKREVLALQTQLFAALSEIKRLNDLYITTKCALINLNNSLINIQTRNRQCNCSPSDPEIPYHSEEMFQSGSIDQSSPLDLDLFREIDFNLDVIDPHINGWL</sequence>
<dbReference type="OrthoDB" id="6257030at2759"/>
<keyword evidence="2" id="KW-1185">Reference proteome</keyword>
<dbReference type="AlphaFoldDB" id="A0A8J4SS81"/>
<proteinExistence type="predicted"/>
<protein>
    <recommendedName>
        <fullName evidence="3">BZIP domain-containing protein</fullName>
    </recommendedName>
</protein>
<evidence type="ECO:0000313" key="2">
    <source>
        <dbReference type="Proteomes" id="UP000748531"/>
    </source>
</evidence>
<organism evidence="1 2">
    <name type="scientific">Paragonimus heterotremus</name>
    <dbReference type="NCBI Taxonomy" id="100268"/>
    <lineage>
        <taxon>Eukaryota</taxon>
        <taxon>Metazoa</taxon>
        <taxon>Spiralia</taxon>
        <taxon>Lophotrochozoa</taxon>
        <taxon>Platyhelminthes</taxon>
        <taxon>Trematoda</taxon>
        <taxon>Digenea</taxon>
        <taxon>Plagiorchiida</taxon>
        <taxon>Troglotremata</taxon>
        <taxon>Troglotrematidae</taxon>
        <taxon>Paragonimus</taxon>
    </lineage>
</organism>